<comment type="caution">
    <text evidence="2">The sequence shown here is derived from an EMBL/GenBank/DDBJ whole genome shotgun (WGS) entry which is preliminary data.</text>
</comment>
<dbReference type="SMART" id="SM00256">
    <property type="entry name" value="FBOX"/>
    <property type="match status" value="1"/>
</dbReference>
<accession>A0AAV9XNW0</accession>
<dbReference type="InterPro" id="IPR036047">
    <property type="entry name" value="F-box-like_dom_sf"/>
</dbReference>
<evidence type="ECO:0000313" key="2">
    <source>
        <dbReference type="EMBL" id="KAK6543296.1"/>
    </source>
</evidence>
<sequence>MSRSQPAQLLGEAVVVFDRASLQDRTSFVSHLFDHLRPSEKHILHSRLLEDNFFFDIFGQLPLDIALHVADYLDPRDIILLRRVSPRWMFLLSSKDLARRLAQKYYRTRVDFPDYLPQIQDDPFSVLRNLTFRRHAGERGIYKLRTKKTFGSDPQGGIQFMPLNHPPNLSYALLNCNNQITGSQLVLLKTKGSPSDDKMIPLLNSRRESLAPGSLLAADSCIVALTLDSMRVVVWNTEGDLIYEFKLLHNGNILIASSKSHVVLRNEHAASNCCDFYLLNITTKTLQVHENFEDFVKIEQRFRLSLNSKTRKYALTDISIEESTKTIIVVGGVGENELALSCIHFDEKERSLHQNATKLIFCGDLKKWLHGFPPKIIHGEKDTHRLLYTRDAIQSLNVEVMYHSEDDVTVELKELDQKSLNEDALGNYRFLANCFCYGETIYGLRKSIMSHDETSQNSGIWALWRFKRGETEIFEVQEPPELKGIGGFPLVGVTDKEFILIFSKGVLVYEWLDYDGFSKLPGTQLER</sequence>
<dbReference type="PROSITE" id="PS50181">
    <property type="entry name" value="FBOX"/>
    <property type="match status" value="1"/>
</dbReference>
<dbReference type="Gene3D" id="1.20.1280.50">
    <property type="match status" value="1"/>
</dbReference>
<name>A0AAV9XNW0_9PEZI</name>
<dbReference type="InterPro" id="IPR001810">
    <property type="entry name" value="F-box_dom"/>
</dbReference>
<keyword evidence="3" id="KW-1185">Reference proteome</keyword>
<evidence type="ECO:0000259" key="1">
    <source>
        <dbReference type="PROSITE" id="PS50181"/>
    </source>
</evidence>
<proteinExistence type="predicted"/>
<dbReference type="EMBL" id="JAVHJO010000001">
    <property type="protein sequence ID" value="KAK6543296.1"/>
    <property type="molecule type" value="Genomic_DNA"/>
</dbReference>
<gene>
    <name evidence="2" type="ORF">TWF694_000052</name>
</gene>
<dbReference type="SUPFAM" id="SSF81383">
    <property type="entry name" value="F-box domain"/>
    <property type="match status" value="1"/>
</dbReference>
<dbReference type="Proteomes" id="UP001365542">
    <property type="component" value="Unassembled WGS sequence"/>
</dbReference>
<evidence type="ECO:0000313" key="3">
    <source>
        <dbReference type="Proteomes" id="UP001365542"/>
    </source>
</evidence>
<dbReference type="Pfam" id="PF12937">
    <property type="entry name" value="F-box-like"/>
    <property type="match status" value="1"/>
</dbReference>
<feature type="domain" description="F-box" evidence="1">
    <location>
        <begin position="55"/>
        <end position="101"/>
    </location>
</feature>
<organism evidence="2 3">
    <name type="scientific">Orbilia ellipsospora</name>
    <dbReference type="NCBI Taxonomy" id="2528407"/>
    <lineage>
        <taxon>Eukaryota</taxon>
        <taxon>Fungi</taxon>
        <taxon>Dikarya</taxon>
        <taxon>Ascomycota</taxon>
        <taxon>Pezizomycotina</taxon>
        <taxon>Orbiliomycetes</taxon>
        <taxon>Orbiliales</taxon>
        <taxon>Orbiliaceae</taxon>
        <taxon>Orbilia</taxon>
    </lineage>
</organism>
<protein>
    <recommendedName>
        <fullName evidence="1">F-box domain-containing protein</fullName>
    </recommendedName>
</protein>
<reference evidence="2 3" key="1">
    <citation type="submission" date="2019-10" db="EMBL/GenBank/DDBJ databases">
        <authorList>
            <person name="Palmer J.M."/>
        </authorList>
    </citation>
    <scope>NUCLEOTIDE SEQUENCE [LARGE SCALE GENOMIC DNA]</scope>
    <source>
        <strain evidence="2 3">TWF694</strain>
    </source>
</reference>
<dbReference type="AlphaFoldDB" id="A0AAV9XNW0"/>